<dbReference type="Proteomes" id="UP000738349">
    <property type="component" value="Unassembled WGS sequence"/>
</dbReference>
<name>A0A9P9FU03_9HYPO</name>
<dbReference type="EMBL" id="JAGMUV010000001">
    <property type="protein sequence ID" value="KAH7175981.1"/>
    <property type="molecule type" value="Genomic_DNA"/>
</dbReference>
<feature type="compositionally biased region" description="Basic residues" evidence="1">
    <location>
        <begin position="237"/>
        <end position="254"/>
    </location>
</feature>
<feature type="transmembrane region" description="Helical" evidence="2">
    <location>
        <begin position="60"/>
        <end position="79"/>
    </location>
</feature>
<keyword evidence="4" id="KW-1185">Reference proteome</keyword>
<sequence length="281" mass="30916">MVATIAPVLISFIVSLASNFRPDNFTLSRPSVAPPKNRVERPRRPRSKSMTSSSWLSTEVVVAIVFGILTMLATMMGLCKEGDYLRCRHARFRKRTSLPMYENHEDHRMVSCPSPSMSPRLRPLNEDDVDLIPHTTYPAYPGAAALATGTGGAAGDGGSTCCARASPGHVPHVTETLAKAPQCPHTAAMFRAHDMSGLFAETDPMLNSQSLVHDTIRLSRMGTRASSSEPLPPRPACCRRSRPHHQRCRGRKSPRVAISAQHPRRSSAFLHENMMENVVKK</sequence>
<protein>
    <submittedName>
        <fullName evidence="3">Uncharacterized protein</fullName>
    </submittedName>
</protein>
<dbReference type="AlphaFoldDB" id="A0A9P9FU03"/>
<proteinExistence type="predicted"/>
<evidence type="ECO:0000313" key="3">
    <source>
        <dbReference type="EMBL" id="KAH7175981.1"/>
    </source>
</evidence>
<evidence type="ECO:0000313" key="4">
    <source>
        <dbReference type="Proteomes" id="UP000738349"/>
    </source>
</evidence>
<feature type="region of interest" description="Disordered" evidence="1">
    <location>
        <begin position="29"/>
        <end position="51"/>
    </location>
</feature>
<keyword evidence="2" id="KW-0812">Transmembrane</keyword>
<evidence type="ECO:0000256" key="2">
    <source>
        <dbReference type="SAM" id="Phobius"/>
    </source>
</evidence>
<keyword evidence="2" id="KW-0472">Membrane</keyword>
<reference evidence="3" key="1">
    <citation type="journal article" date="2021" name="Nat. Commun.">
        <title>Genetic determinants of endophytism in the Arabidopsis root mycobiome.</title>
        <authorList>
            <person name="Mesny F."/>
            <person name="Miyauchi S."/>
            <person name="Thiergart T."/>
            <person name="Pickel B."/>
            <person name="Atanasova L."/>
            <person name="Karlsson M."/>
            <person name="Huettel B."/>
            <person name="Barry K.W."/>
            <person name="Haridas S."/>
            <person name="Chen C."/>
            <person name="Bauer D."/>
            <person name="Andreopoulos W."/>
            <person name="Pangilinan J."/>
            <person name="LaButti K."/>
            <person name="Riley R."/>
            <person name="Lipzen A."/>
            <person name="Clum A."/>
            <person name="Drula E."/>
            <person name="Henrissat B."/>
            <person name="Kohler A."/>
            <person name="Grigoriev I.V."/>
            <person name="Martin F.M."/>
            <person name="Hacquard S."/>
        </authorList>
    </citation>
    <scope>NUCLEOTIDE SEQUENCE</scope>
    <source>
        <strain evidence="3">MPI-CAGE-AT-0147</strain>
    </source>
</reference>
<comment type="caution">
    <text evidence="3">The sequence shown here is derived from an EMBL/GenBank/DDBJ whole genome shotgun (WGS) entry which is preliminary data.</text>
</comment>
<accession>A0A9P9FU03</accession>
<keyword evidence="2" id="KW-1133">Transmembrane helix</keyword>
<gene>
    <name evidence="3" type="ORF">EDB81DRAFT_850046</name>
</gene>
<feature type="region of interest" description="Disordered" evidence="1">
    <location>
        <begin position="222"/>
        <end position="262"/>
    </location>
</feature>
<evidence type="ECO:0000256" key="1">
    <source>
        <dbReference type="SAM" id="MobiDB-lite"/>
    </source>
</evidence>
<organism evidence="3 4">
    <name type="scientific">Dactylonectria macrodidyma</name>
    <dbReference type="NCBI Taxonomy" id="307937"/>
    <lineage>
        <taxon>Eukaryota</taxon>
        <taxon>Fungi</taxon>
        <taxon>Dikarya</taxon>
        <taxon>Ascomycota</taxon>
        <taxon>Pezizomycotina</taxon>
        <taxon>Sordariomycetes</taxon>
        <taxon>Hypocreomycetidae</taxon>
        <taxon>Hypocreales</taxon>
        <taxon>Nectriaceae</taxon>
        <taxon>Dactylonectria</taxon>
    </lineage>
</organism>